<evidence type="ECO:0000313" key="4">
    <source>
        <dbReference type="EMBL" id="NGZ84791.1"/>
    </source>
</evidence>
<feature type="domain" description="PBP" evidence="3">
    <location>
        <begin position="68"/>
        <end position="328"/>
    </location>
</feature>
<protein>
    <submittedName>
        <fullName evidence="4">Phosphate-binding protein</fullName>
    </submittedName>
</protein>
<dbReference type="PANTHER" id="PTHR30570:SF6">
    <property type="entry name" value="PHOSPHATE-BINDING PROTEIN PSTS"/>
    <property type="match status" value="1"/>
</dbReference>
<dbReference type="Pfam" id="PF12849">
    <property type="entry name" value="PBP_like_2"/>
    <property type="match status" value="1"/>
</dbReference>
<gene>
    <name evidence="4" type="ORF">GW587_11050</name>
</gene>
<feature type="chain" id="PRO_5046403211" evidence="2">
    <location>
        <begin position="37"/>
        <end position="357"/>
    </location>
</feature>
<organism evidence="4 5">
    <name type="scientific">Duganella aceris</name>
    <dbReference type="NCBI Taxonomy" id="2703883"/>
    <lineage>
        <taxon>Bacteria</taxon>
        <taxon>Pseudomonadati</taxon>
        <taxon>Pseudomonadota</taxon>
        <taxon>Betaproteobacteria</taxon>
        <taxon>Burkholderiales</taxon>
        <taxon>Oxalobacteraceae</taxon>
        <taxon>Telluria group</taxon>
        <taxon>Duganella</taxon>
    </lineage>
</organism>
<dbReference type="SUPFAM" id="SSF53850">
    <property type="entry name" value="Periplasmic binding protein-like II"/>
    <property type="match status" value="1"/>
</dbReference>
<reference evidence="5" key="2">
    <citation type="submission" date="2023-07" db="EMBL/GenBank/DDBJ databases">
        <title>Duganella aceri sp. nov., isolated from tree sap.</title>
        <authorList>
            <person name="Kim I.S."/>
        </authorList>
    </citation>
    <scope>NUCLEOTIDE SEQUENCE [LARGE SCALE GENOMIC DNA]</scope>
    <source>
        <strain evidence="5">SAP-35</strain>
    </source>
</reference>
<dbReference type="InterPro" id="IPR050811">
    <property type="entry name" value="Phosphate_ABC_transporter"/>
</dbReference>
<sequence>MMRARSTNASPPRAVGAAQLPPLLLPLLLCCAAGHAADGVRPLDPALTAYRPQAVAVAADASYLAPDGAVKINGAEHVQYIVERFNAQFSATHPGVRFVVDGKGTTSAVPLLMHGKTLFGAMGRAINPIEAVPYRKIVGRDALEIRVARTADDTSGHLATSLAVYVNRANPLTQASAADVARMLSIGNPGGDYSTWGQLGLKGDWAQRSIHPYGTPEYTGFGDYLQQEHLNKRTLAPLHEQASNTEAILQRIGADPAGMGVAAIGMENPQVRQLAIVGADGRVTTGTAAEVSDGSYPYARWLYFYVRRLPGQPVDPLVREYLRLVLSRDGQAIIASQPKGYIPLTATQAAAELAKLD</sequence>
<keyword evidence="5" id="KW-1185">Reference proteome</keyword>
<feature type="signal peptide" evidence="2">
    <location>
        <begin position="1"/>
        <end position="36"/>
    </location>
</feature>
<dbReference type="EMBL" id="JAADJT010000004">
    <property type="protein sequence ID" value="NGZ84791.1"/>
    <property type="molecule type" value="Genomic_DNA"/>
</dbReference>
<reference evidence="4 5" key="1">
    <citation type="submission" date="2020-01" db="EMBL/GenBank/DDBJ databases">
        <authorList>
            <person name="Lee S.D."/>
        </authorList>
    </citation>
    <scope>NUCLEOTIDE SEQUENCE [LARGE SCALE GENOMIC DNA]</scope>
    <source>
        <strain evidence="4 5">SAP-35</strain>
    </source>
</reference>
<dbReference type="RefSeq" id="WP_166102360.1">
    <property type="nucleotide sequence ID" value="NZ_JAADJT010000004.1"/>
</dbReference>
<dbReference type="Gene3D" id="3.40.190.10">
    <property type="entry name" value="Periplasmic binding protein-like II"/>
    <property type="match status" value="2"/>
</dbReference>
<evidence type="ECO:0000259" key="3">
    <source>
        <dbReference type="Pfam" id="PF12849"/>
    </source>
</evidence>
<keyword evidence="1 2" id="KW-0732">Signal</keyword>
<comment type="caution">
    <text evidence="4">The sequence shown here is derived from an EMBL/GenBank/DDBJ whole genome shotgun (WGS) entry which is preliminary data.</text>
</comment>
<dbReference type="Proteomes" id="UP000666369">
    <property type="component" value="Unassembled WGS sequence"/>
</dbReference>
<dbReference type="PANTHER" id="PTHR30570">
    <property type="entry name" value="PERIPLASMIC PHOSPHATE BINDING COMPONENT OF PHOSPHATE ABC TRANSPORTER"/>
    <property type="match status" value="1"/>
</dbReference>
<dbReference type="InterPro" id="IPR024370">
    <property type="entry name" value="PBP_domain"/>
</dbReference>
<accession>A0ABX0FJP9</accession>
<evidence type="ECO:0000256" key="2">
    <source>
        <dbReference type="SAM" id="SignalP"/>
    </source>
</evidence>
<evidence type="ECO:0000256" key="1">
    <source>
        <dbReference type="ARBA" id="ARBA00022729"/>
    </source>
</evidence>
<name>A0ABX0FJP9_9BURK</name>
<evidence type="ECO:0000313" key="5">
    <source>
        <dbReference type="Proteomes" id="UP000666369"/>
    </source>
</evidence>
<proteinExistence type="predicted"/>